<comment type="caution">
    <text evidence="2">The sequence shown here is derived from an EMBL/GenBank/DDBJ whole genome shotgun (WGS) entry which is preliminary data.</text>
</comment>
<evidence type="ECO:0000313" key="2">
    <source>
        <dbReference type="EMBL" id="MSS14495.1"/>
    </source>
</evidence>
<dbReference type="Proteomes" id="UP000481852">
    <property type="component" value="Unassembled WGS sequence"/>
</dbReference>
<evidence type="ECO:0000313" key="3">
    <source>
        <dbReference type="Proteomes" id="UP000481852"/>
    </source>
</evidence>
<name>A0A6L5X4E3_9FIRM</name>
<protein>
    <submittedName>
        <fullName evidence="2">DUF2325 domain-containing protein</fullName>
    </submittedName>
</protein>
<dbReference type="Pfam" id="PF10087">
    <property type="entry name" value="DUF2325"/>
    <property type="match status" value="1"/>
</dbReference>
<keyword evidence="3" id="KW-1185">Reference proteome</keyword>
<dbReference type="RefSeq" id="WP_154524348.1">
    <property type="nucleotide sequence ID" value="NZ_JAQYJL010000018.1"/>
</dbReference>
<evidence type="ECO:0000256" key="1">
    <source>
        <dbReference type="ARBA" id="ARBA00007189"/>
    </source>
</evidence>
<accession>A0A6L5X4E3</accession>
<dbReference type="AlphaFoldDB" id="A0A6L5X4E3"/>
<reference evidence="2 3" key="1">
    <citation type="submission" date="2019-08" db="EMBL/GenBank/DDBJ databases">
        <title>In-depth cultivation of the pig gut microbiome towards novel bacterial diversity and tailored functional studies.</title>
        <authorList>
            <person name="Wylensek D."/>
            <person name="Hitch T.C.A."/>
            <person name="Clavel T."/>
        </authorList>
    </citation>
    <scope>NUCLEOTIDE SEQUENCE [LARGE SCALE GENOMIC DNA]</scope>
    <source>
        <strain evidence="2 3">Oil+RF-744-WCA-WT-11</strain>
    </source>
</reference>
<sequence length="93" mass="10412">MSIVIIGGNECMERDYLNLCKEHGCNAKVFCKYKSCMKDRIGNPDLMILFTHTVSHKMIKVALDSAGTGTQIVRTHTSSKTSLRSILRTYAQT</sequence>
<gene>
    <name evidence="2" type="ORF">FYJ35_05470</name>
</gene>
<organism evidence="2 3">
    <name type="scientific">Porcincola intestinalis</name>
    <dbReference type="NCBI Taxonomy" id="2606632"/>
    <lineage>
        <taxon>Bacteria</taxon>
        <taxon>Bacillati</taxon>
        <taxon>Bacillota</taxon>
        <taxon>Clostridia</taxon>
        <taxon>Lachnospirales</taxon>
        <taxon>Lachnospiraceae</taxon>
        <taxon>Porcincola</taxon>
    </lineage>
</organism>
<comment type="similarity">
    <text evidence="1">Belongs to the UPF0751 family.</text>
</comment>
<dbReference type="EMBL" id="VULZ01000004">
    <property type="protein sequence ID" value="MSS14495.1"/>
    <property type="molecule type" value="Genomic_DNA"/>
</dbReference>
<dbReference type="InterPro" id="IPR016772">
    <property type="entry name" value="UCP020408"/>
</dbReference>
<proteinExistence type="inferred from homology"/>